<dbReference type="Proteomes" id="UP000257317">
    <property type="component" value="Unassembled WGS sequence"/>
</dbReference>
<dbReference type="RefSeq" id="WP_117117916.1">
    <property type="nucleotide sequence ID" value="NZ_BFBY01000003.1"/>
</dbReference>
<protein>
    <recommendedName>
        <fullName evidence="3">Transcriptional regulator</fullName>
    </recommendedName>
</protein>
<dbReference type="SUPFAM" id="SSF46689">
    <property type="entry name" value="Homeodomain-like"/>
    <property type="match status" value="1"/>
</dbReference>
<proteinExistence type="predicted"/>
<sequence>MQIKFTYAQKTVYEMLATREVNDISVVHLCRTLKCSRHAFYKRFDNKNNFLTLCLIQNIHDEMKKHKKRGVNESVYYLLRHLQNDRMYYENMGRLLKRTCICTLLKDKLHEMIWNKMKLDDEVARVLVKEMTDIIYVHLFFWLKHHCDKDMRKVYHQVESVLNRLNHMSTNAAFIEKLRLENYHYLWGHKEFED</sequence>
<evidence type="ECO:0000313" key="1">
    <source>
        <dbReference type="EMBL" id="GBG04566.1"/>
    </source>
</evidence>
<name>A0A2Z6T6Q5_9LACO</name>
<dbReference type="Gene3D" id="1.10.357.10">
    <property type="entry name" value="Tetracycline Repressor, domain 2"/>
    <property type="match status" value="1"/>
</dbReference>
<dbReference type="InterPro" id="IPR009057">
    <property type="entry name" value="Homeodomain-like_sf"/>
</dbReference>
<reference evidence="2" key="1">
    <citation type="submission" date="2018-03" db="EMBL/GenBank/DDBJ databases">
        <title>New taxa in the Lactobacillus gasseri group.</title>
        <authorList>
            <person name="Tanizawa Y."/>
            <person name="Tohno M."/>
            <person name="Endo A."/>
            <person name="Arita M."/>
        </authorList>
    </citation>
    <scope>NUCLEOTIDE SEQUENCE [LARGE SCALE GENOMIC DNA]</scope>
    <source>
        <strain evidence="2">DSM 24759</strain>
    </source>
</reference>
<gene>
    <name evidence="1" type="ORF">LrDSM24759_04800</name>
</gene>
<evidence type="ECO:0008006" key="3">
    <source>
        <dbReference type="Google" id="ProtNLM"/>
    </source>
</evidence>
<evidence type="ECO:0000313" key="2">
    <source>
        <dbReference type="Proteomes" id="UP000257317"/>
    </source>
</evidence>
<organism evidence="1 2">
    <name type="scientific">Lactobacillus rodentium</name>
    <dbReference type="NCBI Taxonomy" id="947835"/>
    <lineage>
        <taxon>Bacteria</taxon>
        <taxon>Bacillati</taxon>
        <taxon>Bacillota</taxon>
        <taxon>Bacilli</taxon>
        <taxon>Lactobacillales</taxon>
        <taxon>Lactobacillaceae</taxon>
        <taxon>Lactobacillus</taxon>
    </lineage>
</organism>
<dbReference type="EMBL" id="BFBY01000003">
    <property type="protein sequence ID" value="GBG04566.1"/>
    <property type="molecule type" value="Genomic_DNA"/>
</dbReference>
<accession>A0A2Z6T6Q5</accession>
<dbReference type="AlphaFoldDB" id="A0A2Z6T6Q5"/>
<keyword evidence="2" id="KW-1185">Reference proteome</keyword>
<comment type="caution">
    <text evidence="1">The sequence shown here is derived from an EMBL/GenBank/DDBJ whole genome shotgun (WGS) entry which is preliminary data.</text>
</comment>